<sequence length="130" mass="13461">MASGSGLTLLWVMLGGALGAGLRWWVGAGLLRQLQGGWPWPTLLVNVAGAFAAGYLLVRLHDHPQAGLWRALLVVGFLGGLTTFSSLMVELLVMARDARPAGALLYLASSLGGGLLAVWLGAQLAGSGLR</sequence>
<proteinExistence type="inferred from homology"/>
<gene>
    <name evidence="12" type="primary">fluC</name>
    <name evidence="12" type="synonym">crcB</name>
    <name evidence="13" type="ORF">ABB30_02305</name>
</gene>
<evidence type="ECO:0000256" key="2">
    <source>
        <dbReference type="ARBA" id="ARBA00022475"/>
    </source>
</evidence>
<reference evidence="13 14" key="1">
    <citation type="submission" date="2015-05" db="EMBL/GenBank/DDBJ databases">
        <title>Genome sequencing and analysis of members of genus Stenotrophomonas.</title>
        <authorList>
            <person name="Patil P.P."/>
            <person name="Midha S."/>
            <person name="Patil P.B."/>
        </authorList>
    </citation>
    <scope>NUCLEOTIDE SEQUENCE [LARGE SCALE GENOMIC DNA]</scope>
    <source>
        <strain evidence="13 14">DSM 24757</strain>
    </source>
</reference>
<keyword evidence="7 12" id="KW-0406">Ion transport</keyword>
<dbReference type="Proteomes" id="UP000050956">
    <property type="component" value="Unassembled WGS sequence"/>
</dbReference>
<keyword evidence="9 12" id="KW-0407">Ion channel</keyword>
<evidence type="ECO:0000256" key="11">
    <source>
        <dbReference type="ARBA" id="ARBA00035585"/>
    </source>
</evidence>
<evidence type="ECO:0000256" key="4">
    <source>
        <dbReference type="ARBA" id="ARBA00022692"/>
    </source>
</evidence>
<feature type="transmembrane region" description="Helical" evidence="12">
    <location>
        <begin position="72"/>
        <end position="95"/>
    </location>
</feature>
<dbReference type="GO" id="GO:0005886">
    <property type="term" value="C:plasma membrane"/>
    <property type="evidence" value="ECO:0007669"/>
    <property type="project" value="UniProtKB-SubCell"/>
</dbReference>
<feature type="binding site" evidence="12">
    <location>
        <position position="79"/>
    </location>
    <ligand>
        <name>Na(+)</name>
        <dbReference type="ChEBI" id="CHEBI:29101"/>
        <note>structural</note>
    </ligand>
</feature>
<evidence type="ECO:0000256" key="9">
    <source>
        <dbReference type="ARBA" id="ARBA00023303"/>
    </source>
</evidence>
<evidence type="ECO:0000256" key="6">
    <source>
        <dbReference type="ARBA" id="ARBA00023053"/>
    </source>
</evidence>
<feature type="transmembrane region" description="Helical" evidence="12">
    <location>
        <begin position="101"/>
        <end position="122"/>
    </location>
</feature>
<dbReference type="EMBL" id="LDJM01000007">
    <property type="protein sequence ID" value="KRG78886.1"/>
    <property type="molecule type" value="Genomic_DNA"/>
</dbReference>
<comment type="function">
    <text evidence="12">Fluoride-specific ion channel. Important for reducing fluoride concentration in the cell, thus reducing its toxicity.</text>
</comment>
<comment type="similarity">
    <text evidence="10 12">Belongs to the fluoride channel Fluc/FEX (TC 1.A.43) family.</text>
</comment>
<dbReference type="PANTHER" id="PTHR28259:SF1">
    <property type="entry name" value="FLUORIDE EXPORT PROTEIN 1-RELATED"/>
    <property type="match status" value="1"/>
</dbReference>
<evidence type="ECO:0000256" key="7">
    <source>
        <dbReference type="ARBA" id="ARBA00023065"/>
    </source>
</evidence>
<dbReference type="HAMAP" id="MF_00454">
    <property type="entry name" value="FluC"/>
    <property type="match status" value="1"/>
</dbReference>
<comment type="activity regulation">
    <text evidence="12">Na(+) is not transported, but it plays an essential structural role and its presence is essential for fluoride channel function.</text>
</comment>
<keyword evidence="14" id="KW-1185">Reference proteome</keyword>
<evidence type="ECO:0000256" key="8">
    <source>
        <dbReference type="ARBA" id="ARBA00023136"/>
    </source>
</evidence>
<dbReference type="InterPro" id="IPR003691">
    <property type="entry name" value="FluC"/>
</dbReference>
<dbReference type="GO" id="GO:0062054">
    <property type="term" value="F:fluoride channel activity"/>
    <property type="evidence" value="ECO:0007669"/>
    <property type="project" value="UniProtKB-UniRule"/>
</dbReference>
<accession>A0A0R0DB32</accession>
<evidence type="ECO:0000313" key="13">
    <source>
        <dbReference type="EMBL" id="KRG78886.1"/>
    </source>
</evidence>
<evidence type="ECO:0000313" key="14">
    <source>
        <dbReference type="Proteomes" id="UP000050956"/>
    </source>
</evidence>
<feature type="binding site" evidence="12">
    <location>
        <position position="82"/>
    </location>
    <ligand>
        <name>Na(+)</name>
        <dbReference type="ChEBI" id="CHEBI:29101"/>
        <note>structural</note>
    </ligand>
</feature>
<dbReference type="RefSeq" id="WP_057636691.1">
    <property type="nucleotide sequence ID" value="NZ_LDJM01000007.1"/>
</dbReference>
<keyword evidence="5 12" id="KW-1133">Transmembrane helix</keyword>
<dbReference type="OrthoDB" id="9806299at2"/>
<name>A0A0R0DB32_9GAMM</name>
<dbReference type="PANTHER" id="PTHR28259">
    <property type="entry name" value="FLUORIDE EXPORT PROTEIN 1-RELATED"/>
    <property type="match status" value="1"/>
</dbReference>
<dbReference type="Pfam" id="PF02537">
    <property type="entry name" value="CRCB"/>
    <property type="match status" value="1"/>
</dbReference>
<organism evidence="13 14">
    <name type="scientific">Stenotrophomonas ginsengisoli</name>
    <dbReference type="NCBI Taxonomy" id="336566"/>
    <lineage>
        <taxon>Bacteria</taxon>
        <taxon>Pseudomonadati</taxon>
        <taxon>Pseudomonadota</taxon>
        <taxon>Gammaproteobacteria</taxon>
        <taxon>Lysobacterales</taxon>
        <taxon>Lysobacteraceae</taxon>
        <taxon>Stenotrophomonas</taxon>
    </lineage>
</organism>
<keyword evidence="4 12" id="KW-0812">Transmembrane</keyword>
<dbReference type="GO" id="GO:0046872">
    <property type="term" value="F:metal ion binding"/>
    <property type="evidence" value="ECO:0007669"/>
    <property type="project" value="UniProtKB-KW"/>
</dbReference>
<evidence type="ECO:0000256" key="1">
    <source>
        <dbReference type="ARBA" id="ARBA00004651"/>
    </source>
</evidence>
<protein>
    <recommendedName>
        <fullName evidence="12">Fluoride-specific ion channel FluC</fullName>
    </recommendedName>
</protein>
<dbReference type="STRING" id="336566.ABB30_02305"/>
<comment type="catalytic activity">
    <reaction evidence="11">
        <text>fluoride(in) = fluoride(out)</text>
        <dbReference type="Rhea" id="RHEA:76159"/>
        <dbReference type="ChEBI" id="CHEBI:17051"/>
    </reaction>
    <physiologicalReaction direction="left-to-right" evidence="11">
        <dbReference type="Rhea" id="RHEA:76160"/>
    </physiologicalReaction>
</comment>
<dbReference type="NCBIfam" id="TIGR00494">
    <property type="entry name" value="crcB"/>
    <property type="match status" value="1"/>
</dbReference>
<evidence type="ECO:0000256" key="3">
    <source>
        <dbReference type="ARBA" id="ARBA00022519"/>
    </source>
</evidence>
<keyword evidence="2 12" id="KW-1003">Cell membrane</keyword>
<keyword evidence="3" id="KW-0997">Cell inner membrane</keyword>
<keyword evidence="6 12" id="KW-0915">Sodium</keyword>
<comment type="subcellular location">
    <subcellularLocation>
        <location evidence="1 12">Cell membrane</location>
        <topology evidence="1 12">Multi-pass membrane protein</topology>
    </subcellularLocation>
</comment>
<feature type="transmembrane region" description="Helical" evidence="12">
    <location>
        <begin position="43"/>
        <end position="60"/>
    </location>
</feature>
<comment type="caution">
    <text evidence="13">The sequence shown here is derived from an EMBL/GenBank/DDBJ whole genome shotgun (WGS) entry which is preliminary data.</text>
</comment>
<keyword evidence="12" id="KW-0479">Metal-binding</keyword>
<dbReference type="GO" id="GO:0140114">
    <property type="term" value="P:cellular detoxification of fluoride"/>
    <property type="evidence" value="ECO:0007669"/>
    <property type="project" value="UniProtKB-UniRule"/>
</dbReference>
<dbReference type="PATRIC" id="fig|336566.3.peg.2868"/>
<evidence type="ECO:0000256" key="5">
    <source>
        <dbReference type="ARBA" id="ARBA00022989"/>
    </source>
</evidence>
<keyword evidence="8 12" id="KW-0472">Membrane</keyword>
<evidence type="ECO:0000256" key="12">
    <source>
        <dbReference type="HAMAP-Rule" id="MF_00454"/>
    </source>
</evidence>
<evidence type="ECO:0000256" key="10">
    <source>
        <dbReference type="ARBA" id="ARBA00035120"/>
    </source>
</evidence>
<dbReference type="AlphaFoldDB" id="A0A0R0DB32"/>
<keyword evidence="12" id="KW-0813">Transport</keyword>